<accession>M2QG26</accession>
<organism evidence="2 3">
    <name type="scientific">Ceriporiopsis subvermispora (strain B)</name>
    <name type="common">White-rot fungus</name>
    <name type="synonym">Gelatoporia subvermispora</name>
    <dbReference type="NCBI Taxonomy" id="914234"/>
    <lineage>
        <taxon>Eukaryota</taxon>
        <taxon>Fungi</taxon>
        <taxon>Dikarya</taxon>
        <taxon>Basidiomycota</taxon>
        <taxon>Agaricomycotina</taxon>
        <taxon>Agaricomycetes</taxon>
        <taxon>Polyporales</taxon>
        <taxon>Gelatoporiaceae</taxon>
        <taxon>Gelatoporia</taxon>
    </lineage>
</organism>
<protein>
    <submittedName>
        <fullName evidence="2">Uncharacterized protein</fullName>
    </submittedName>
</protein>
<gene>
    <name evidence="2" type="ORF">CERSUDRAFT_69655</name>
</gene>
<dbReference type="AlphaFoldDB" id="M2QG26"/>
<dbReference type="Proteomes" id="UP000016930">
    <property type="component" value="Unassembled WGS sequence"/>
</dbReference>
<evidence type="ECO:0000313" key="2">
    <source>
        <dbReference type="EMBL" id="EMD30965.1"/>
    </source>
</evidence>
<feature type="region of interest" description="Disordered" evidence="1">
    <location>
        <begin position="47"/>
        <end position="90"/>
    </location>
</feature>
<name>M2QG26_CERS8</name>
<proteinExistence type="predicted"/>
<evidence type="ECO:0000313" key="3">
    <source>
        <dbReference type="Proteomes" id="UP000016930"/>
    </source>
</evidence>
<evidence type="ECO:0000256" key="1">
    <source>
        <dbReference type="SAM" id="MobiDB-lite"/>
    </source>
</evidence>
<keyword evidence="3" id="KW-1185">Reference proteome</keyword>
<dbReference type="EMBL" id="KB445827">
    <property type="protein sequence ID" value="EMD30965.1"/>
    <property type="molecule type" value="Genomic_DNA"/>
</dbReference>
<sequence length="165" mass="17877">MTTSAPPLLARPTYCCSQRRTLRLSSPSAASLAPTRPVYVTLTHFTSGLSSGRRPLPRRDPGRVASPLHALAKPRSDPSSNSLSALRSPGFPRTAHLHARRVRTLATLLAGWFTRWGAIQLVALPTSSAADYASRTPLAQTYPADGTFYVRLVPNSSHFNSFAHT</sequence>
<reference evidence="2 3" key="1">
    <citation type="journal article" date="2012" name="Proc. Natl. Acad. Sci. U.S.A.">
        <title>Comparative genomics of Ceriporiopsis subvermispora and Phanerochaete chrysosporium provide insight into selective ligninolysis.</title>
        <authorList>
            <person name="Fernandez-Fueyo E."/>
            <person name="Ruiz-Duenas F.J."/>
            <person name="Ferreira P."/>
            <person name="Floudas D."/>
            <person name="Hibbett D.S."/>
            <person name="Canessa P."/>
            <person name="Larrondo L.F."/>
            <person name="James T.Y."/>
            <person name="Seelenfreund D."/>
            <person name="Lobos S."/>
            <person name="Polanco R."/>
            <person name="Tello M."/>
            <person name="Honda Y."/>
            <person name="Watanabe T."/>
            <person name="Watanabe T."/>
            <person name="Ryu J.S."/>
            <person name="Kubicek C.P."/>
            <person name="Schmoll M."/>
            <person name="Gaskell J."/>
            <person name="Hammel K.E."/>
            <person name="St John F.J."/>
            <person name="Vanden Wymelenberg A."/>
            <person name="Sabat G."/>
            <person name="Splinter BonDurant S."/>
            <person name="Syed K."/>
            <person name="Yadav J.S."/>
            <person name="Doddapaneni H."/>
            <person name="Subramanian V."/>
            <person name="Lavin J.L."/>
            <person name="Oguiza J.A."/>
            <person name="Perez G."/>
            <person name="Pisabarro A.G."/>
            <person name="Ramirez L."/>
            <person name="Santoyo F."/>
            <person name="Master E."/>
            <person name="Coutinho P.M."/>
            <person name="Henrissat B."/>
            <person name="Lombard V."/>
            <person name="Magnuson J.K."/>
            <person name="Kuees U."/>
            <person name="Hori C."/>
            <person name="Igarashi K."/>
            <person name="Samejima M."/>
            <person name="Held B.W."/>
            <person name="Barry K.W."/>
            <person name="LaButti K.M."/>
            <person name="Lapidus A."/>
            <person name="Lindquist E.A."/>
            <person name="Lucas S.M."/>
            <person name="Riley R."/>
            <person name="Salamov A.A."/>
            <person name="Hoffmeister D."/>
            <person name="Schwenk D."/>
            <person name="Hadar Y."/>
            <person name="Yarden O."/>
            <person name="de Vries R.P."/>
            <person name="Wiebenga A."/>
            <person name="Stenlid J."/>
            <person name="Eastwood D."/>
            <person name="Grigoriev I.V."/>
            <person name="Berka R.M."/>
            <person name="Blanchette R.A."/>
            <person name="Kersten P."/>
            <person name="Martinez A.T."/>
            <person name="Vicuna R."/>
            <person name="Cullen D."/>
        </authorList>
    </citation>
    <scope>NUCLEOTIDE SEQUENCE [LARGE SCALE GENOMIC DNA]</scope>
    <source>
        <strain evidence="2 3">B</strain>
    </source>
</reference>
<dbReference type="HOGENOM" id="CLU_1610550_0_0_1"/>